<dbReference type="InterPro" id="IPR020617">
    <property type="entry name" value="Thiolase_C"/>
</dbReference>
<comment type="pathway">
    <text evidence="8">Lipid metabolism; fatty acid beta-oxidation.</text>
</comment>
<dbReference type="InterPro" id="IPR016039">
    <property type="entry name" value="Thiolase-like"/>
</dbReference>
<dbReference type="PANTHER" id="PTHR43853">
    <property type="entry name" value="3-KETOACYL-COA THIOLASE, PEROXISOMAL"/>
    <property type="match status" value="1"/>
</dbReference>
<keyword evidence="6 8" id="KW-0443">Lipid metabolism</keyword>
<evidence type="ECO:0000259" key="12">
    <source>
        <dbReference type="Pfam" id="PF02803"/>
    </source>
</evidence>
<dbReference type="HAMAP" id="MF_01620">
    <property type="entry name" value="FadA"/>
    <property type="match status" value="1"/>
</dbReference>
<feature type="domain" description="Thiolase N-terminal" evidence="11">
    <location>
        <begin position="8"/>
        <end position="257"/>
    </location>
</feature>
<dbReference type="GO" id="GO:0006635">
    <property type="term" value="P:fatty acid beta-oxidation"/>
    <property type="evidence" value="ECO:0007669"/>
    <property type="project" value="UniProtKB-UniRule"/>
</dbReference>
<evidence type="ECO:0000259" key="11">
    <source>
        <dbReference type="Pfam" id="PF00108"/>
    </source>
</evidence>
<keyword evidence="14" id="KW-1185">Reference proteome</keyword>
<evidence type="ECO:0000256" key="3">
    <source>
        <dbReference type="ARBA" id="ARBA00022679"/>
    </source>
</evidence>
<keyword evidence="3 8" id="KW-0808">Transferase</keyword>
<comment type="function">
    <text evidence="8">Catalyzes the final step of fatty acid oxidation in which acetyl-CoA is released and the CoA ester of a fatty acid two carbons shorter is formed.</text>
</comment>
<evidence type="ECO:0000256" key="2">
    <source>
        <dbReference type="ARBA" id="ARBA00022490"/>
    </source>
</evidence>
<dbReference type="InterPro" id="IPR020615">
    <property type="entry name" value="Thiolase_acyl_enz_int_AS"/>
</dbReference>
<dbReference type="InterPro" id="IPR020616">
    <property type="entry name" value="Thiolase_N"/>
</dbReference>
<evidence type="ECO:0000256" key="5">
    <source>
        <dbReference type="ARBA" id="ARBA00022963"/>
    </source>
</evidence>
<dbReference type="Proteomes" id="UP000280792">
    <property type="component" value="Unassembled WGS sequence"/>
</dbReference>
<comment type="caution">
    <text evidence="13">The sequence shown here is derived from an EMBL/GenBank/DDBJ whole genome shotgun (WGS) entry which is preliminary data.</text>
</comment>
<dbReference type="PROSITE" id="PS00737">
    <property type="entry name" value="THIOLASE_2"/>
    <property type="match status" value="1"/>
</dbReference>
<keyword evidence="2 8" id="KW-0963">Cytoplasm</keyword>
<evidence type="ECO:0000256" key="6">
    <source>
        <dbReference type="ARBA" id="ARBA00023098"/>
    </source>
</evidence>
<dbReference type="SUPFAM" id="SSF53901">
    <property type="entry name" value="Thiolase-like"/>
    <property type="match status" value="2"/>
</dbReference>
<keyword evidence="5 8" id="KW-0442">Lipid degradation</keyword>
<dbReference type="NCBIfam" id="TIGR02445">
    <property type="entry name" value="fadA"/>
    <property type="match status" value="1"/>
</dbReference>
<gene>
    <name evidence="8 13" type="primary">fadA</name>
    <name evidence="13" type="ORF">D0544_06005</name>
</gene>
<dbReference type="AlphaFoldDB" id="A0A3P3VQC8"/>
<dbReference type="FunFam" id="3.40.47.10:FF:000010">
    <property type="entry name" value="Acetyl-CoA acetyltransferase (Thiolase)"/>
    <property type="match status" value="1"/>
</dbReference>
<evidence type="ECO:0000313" key="14">
    <source>
        <dbReference type="Proteomes" id="UP000280792"/>
    </source>
</evidence>
<evidence type="ECO:0000256" key="8">
    <source>
        <dbReference type="HAMAP-Rule" id="MF_01620"/>
    </source>
</evidence>
<organism evidence="13 14">
    <name type="scientific">Aestuariirhabdus litorea</name>
    <dbReference type="NCBI Taxonomy" id="2528527"/>
    <lineage>
        <taxon>Bacteria</taxon>
        <taxon>Pseudomonadati</taxon>
        <taxon>Pseudomonadota</taxon>
        <taxon>Gammaproteobacteria</taxon>
        <taxon>Oceanospirillales</taxon>
        <taxon>Aestuariirhabdaceae</taxon>
        <taxon>Aestuariirhabdus</taxon>
    </lineage>
</organism>
<comment type="subcellular location">
    <subcellularLocation>
        <location evidence="8">Cytoplasm</location>
    </subcellularLocation>
</comment>
<feature type="domain" description="Thiolase C-terminal" evidence="12">
    <location>
        <begin position="266"/>
        <end position="390"/>
    </location>
</feature>
<evidence type="ECO:0000256" key="1">
    <source>
        <dbReference type="ARBA" id="ARBA00010982"/>
    </source>
</evidence>
<evidence type="ECO:0000256" key="4">
    <source>
        <dbReference type="ARBA" id="ARBA00022832"/>
    </source>
</evidence>
<dbReference type="RefSeq" id="WP_125015083.1">
    <property type="nucleotide sequence ID" value="NZ_QWEZ01000001.1"/>
</dbReference>
<dbReference type="Pfam" id="PF02803">
    <property type="entry name" value="Thiolase_C"/>
    <property type="match status" value="1"/>
</dbReference>
<dbReference type="GO" id="GO:0010124">
    <property type="term" value="P:phenylacetate catabolic process"/>
    <property type="evidence" value="ECO:0007669"/>
    <property type="project" value="TreeGrafter"/>
</dbReference>
<protein>
    <recommendedName>
        <fullName evidence="8">3-ketoacyl-CoA thiolase</fullName>
        <ecNumber evidence="8">2.3.1.16</ecNumber>
    </recommendedName>
    <alternativeName>
        <fullName evidence="8">Acetyl-CoA acyltransferase</fullName>
    </alternativeName>
    <alternativeName>
        <fullName evidence="8">Beta-ketothiolase</fullName>
    </alternativeName>
    <alternativeName>
        <fullName evidence="8">Fatty acid oxidation complex subunit beta</fullName>
    </alternativeName>
</protein>
<feature type="active site" description="Acyl-thioester intermediate" evidence="8 9">
    <location>
        <position position="95"/>
    </location>
</feature>
<dbReference type="InterPro" id="IPR012805">
    <property type="entry name" value="FadA"/>
</dbReference>
<keyword evidence="7 8" id="KW-0012">Acyltransferase</keyword>
<comment type="catalytic activity">
    <reaction evidence="8">
        <text>an acyl-CoA + acetyl-CoA = a 3-oxoacyl-CoA + CoA</text>
        <dbReference type="Rhea" id="RHEA:21564"/>
        <dbReference type="ChEBI" id="CHEBI:57287"/>
        <dbReference type="ChEBI" id="CHEBI:57288"/>
        <dbReference type="ChEBI" id="CHEBI:58342"/>
        <dbReference type="ChEBI" id="CHEBI:90726"/>
        <dbReference type="EC" id="2.3.1.16"/>
    </reaction>
</comment>
<dbReference type="CDD" id="cd00751">
    <property type="entry name" value="thiolase"/>
    <property type="match status" value="1"/>
</dbReference>
<comment type="similarity">
    <text evidence="1 8 10">Belongs to the thiolase-like superfamily. Thiolase family.</text>
</comment>
<evidence type="ECO:0000256" key="10">
    <source>
        <dbReference type="RuleBase" id="RU003557"/>
    </source>
</evidence>
<dbReference type="Pfam" id="PF00108">
    <property type="entry name" value="Thiolase_N"/>
    <property type="match status" value="1"/>
</dbReference>
<dbReference type="NCBIfam" id="TIGR01930">
    <property type="entry name" value="AcCoA-C-Actrans"/>
    <property type="match status" value="1"/>
</dbReference>
<keyword evidence="4 8" id="KW-0276">Fatty acid metabolism</keyword>
<evidence type="ECO:0000256" key="9">
    <source>
        <dbReference type="PIRSR" id="PIRSR000429-1"/>
    </source>
</evidence>
<name>A0A3P3VQC8_9GAMM</name>
<reference evidence="13 14" key="1">
    <citation type="submission" date="2018-08" db="EMBL/GenBank/DDBJ databases">
        <authorList>
            <person name="Khan S.A."/>
        </authorList>
    </citation>
    <scope>NUCLEOTIDE SEQUENCE [LARGE SCALE GENOMIC DNA]</scope>
    <source>
        <strain evidence="13 14">GTF-13</strain>
    </source>
</reference>
<dbReference type="InterPro" id="IPR020613">
    <property type="entry name" value="Thiolase_CS"/>
</dbReference>
<feature type="active site" description="Proton acceptor" evidence="8 9">
    <location>
        <position position="377"/>
    </location>
</feature>
<evidence type="ECO:0000313" key="13">
    <source>
        <dbReference type="EMBL" id="RRJ84654.1"/>
    </source>
</evidence>
<dbReference type="PIRSF" id="PIRSF000429">
    <property type="entry name" value="Ac-CoA_Ac_transf"/>
    <property type="match status" value="1"/>
</dbReference>
<dbReference type="UniPathway" id="UPA00659"/>
<dbReference type="InterPro" id="IPR050215">
    <property type="entry name" value="Thiolase-like_sf_Thiolase"/>
</dbReference>
<dbReference type="Gene3D" id="3.40.47.10">
    <property type="match status" value="2"/>
</dbReference>
<dbReference type="InterPro" id="IPR002155">
    <property type="entry name" value="Thiolase"/>
</dbReference>
<reference evidence="13 14" key="2">
    <citation type="submission" date="2018-12" db="EMBL/GenBank/DDBJ databases">
        <title>Simiduia agarivorans gen. nov., sp. nov., a marine, agarolytic bacterium isolated from shallow coastal water from Keelung, Taiwan.</title>
        <authorList>
            <person name="Shieh W.Y."/>
        </authorList>
    </citation>
    <scope>NUCLEOTIDE SEQUENCE [LARGE SCALE GENOMIC DNA]</scope>
    <source>
        <strain evidence="13 14">GTF-13</strain>
    </source>
</reference>
<dbReference type="PANTHER" id="PTHR43853:SF11">
    <property type="entry name" value="3-KETOACYL-COA THIOLASE FADA"/>
    <property type="match status" value="1"/>
</dbReference>
<proteinExistence type="inferred from homology"/>
<dbReference type="GO" id="GO:0005737">
    <property type="term" value="C:cytoplasm"/>
    <property type="evidence" value="ECO:0007669"/>
    <property type="project" value="UniProtKB-SubCell"/>
</dbReference>
<accession>A0A3P3VQC8</accession>
<feature type="active site" description="Proton acceptor" evidence="8 9">
    <location>
        <position position="347"/>
    </location>
</feature>
<dbReference type="PROSITE" id="PS00098">
    <property type="entry name" value="THIOLASE_1"/>
    <property type="match status" value="1"/>
</dbReference>
<dbReference type="EMBL" id="QWEZ01000001">
    <property type="protein sequence ID" value="RRJ84654.1"/>
    <property type="molecule type" value="Genomic_DNA"/>
</dbReference>
<dbReference type="GO" id="GO:0003988">
    <property type="term" value="F:acetyl-CoA C-acyltransferase activity"/>
    <property type="evidence" value="ECO:0007669"/>
    <property type="project" value="UniProtKB-UniRule"/>
</dbReference>
<sequence>MSLNPRDVVIVDYGRTPMGRSKGGMYRNVRAENLSADLITGLLARNPAVNPAEVEDVIWGCVNQTLEQGWNIARMASLMTPIPHTSCGQTVSRLCGSSMSALHTAAQAIMTGNGDVFVIGGVEHMGHVSMMHGVDPNPQLSVHAAKASGMMGLTAEMLGKMHGITREAQDQFAARSHQRAHQATVEGRFRDEIIPMQGHDAAGNLCLFTEDETIRPETTVESLSQLRPVFNPKGGTVTAGSSSQITDGASCMIVMSAQRAKDLGLEPMAVIRSMAVAGVDPAIMGYGPVPATQKALKRAGLEISDVDHIELNEAFAAQALPVLKDLKVLDKMEEKVNLNGGAIALGHPFGCSGARISGTLLNVMKQNGGRIGVSTMCIGLGQGITTVFERV</sequence>
<comment type="subunit">
    <text evidence="8">Heterotetramer of two alpha chains (FadB) and two beta chains (FadA).</text>
</comment>
<dbReference type="NCBIfam" id="NF006510">
    <property type="entry name" value="PRK08947.1"/>
    <property type="match status" value="1"/>
</dbReference>
<evidence type="ECO:0000256" key="7">
    <source>
        <dbReference type="ARBA" id="ARBA00023315"/>
    </source>
</evidence>
<dbReference type="EC" id="2.3.1.16" evidence="8"/>